<name>A0ABS8ACI6_9BACT</name>
<evidence type="ECO:0000313" key="2">
    <source>
        <dbReference type="EMBL" id="MCB2378118.1"/>
    </source>
</evidence>
<proteinExistence type="predicted"/>
<reference evidence="2" key="1">
    <citation type="submission" date="2021-10" db="EMBL/GenBank/DDBJ databases">
        <authorList>
            <person name="Dean J.D."/>
            <person name="Kim M.K."/>
            <person name="Newey C.N."/>
            <person name="Stoker T.S."/>
            <person name="Thompson D.W."/>
            <person name="Grose J.H."/>
        </authorList>
    </citation>
    <scope>NUCLEOTIDE SEQUENCE</scope>
    <source>
        <strain evidence="2">BT635</strain>
    </source>
</reference>
<keyword evidence="3" id="KW-1185">Reference proteome</keyword>
<evidence type="ECO:0008006" key="4">
    <source>
        <dbReference type="Google" id="ProtNLM"/>
    </source>
</evidence>
<feature type="chain" id="PRO_5047054860" description="Lipocalin-like domain-containing protein" evidence="1">
    <location>
        <begin position="21"/>
        <end position="141"/>
    </location>
</feature>
<sequence>MPRIASLFLVSLLVFFTACKKEKEEVKPVPALEGRWEYKDSMDYTYDATGKQISQKPSVDPTPYYMDLTATTLQYVDKKTNKEGSLNQIKVEGDMLYFLPVPSNKARIKNLTEHTLTLSFERPLGDPKDGYTQAFEDHYVR</sequence>
<protein>
    <recommendedName>
        <fullName evidence="4">Lipocalin-like domain-containing protein</fullName>
    </recommendedName>
</protein>
<dbReference type="EMBL" id="JAJADQ010000005">
    <property type="protein sequence ID" value="MCB2378118.1"/>
    <property type="molecule type" value="Genomic_DNA"/>
</dbReference>
<feature type="signal peptide" evidence="1">
    <location>
        <begin position="1"/>
        <end position="20"/>
    </location>
</feature>
<accession>A0ABS8ACI6</accession>
<keyword evidence="1" id="KW-0732">Signal</keyword>
<gene>
    <name evidence="2" type="ORF">LGH70_11025</name>
</gene>
<evidence type="ECO:0000313" key="3">
    <source>
        <dbReference type="Proteomes" id="UP001165297"/>
    </source>
</evidence>
<dbReference type="PROSITE" id="PS51257">
    <property type="entry name" value="PROKAR_LIPOPROTEIN"/>
    <property type="match status" value="1"/>
</dbReference>
<dbReference type="RefSeq" id="WP_226185501.1">
    <property type="nucleotide sequence ID" value="NZ_JAJADQ010000005.1"/>
</dbReference>
<comment type="caution">
    <text evidence="2">The sequence shown here is derived from an EMBL/GenBank/DDBJ whole genome shotgun (WGS) entry which is preliminary data.</text>
</comment>
<organism evidence="2 3">
    <name type="scientific">Hymenobacter nitidus</name>
    <dbReference type="NCBI Taxonomy" id="2880929"/>
    <lineage>
        <taxon>Bacteria</taxon>
        <taxon>Pseudomonadati</taxon>
        <taxon>Bacteroidota</taxon>
        <taxon>Cytophagia</taxon>
        <taxon>Cytophagales</taxon>
        <taxon>Hymenobacteraceae</taxon>
        <taxon>Hymenobacter</taxon>
    </lineage>
</organism>
<dbReference type="Proteomes" id="UP001165297">
    <property type="component" value="Unassembled WGS sequence"/>
</dbReference>
<evidence type="ECO:0000256" key="1">
    <source>
        <dbReference type="SAM" id="SignalP"/>
    </source>
</evidence>